<gene>
    <name evidence="2" type="ORF">ACFPTN_10545</name>
</gene>
<keyword evidence="3" id="KW-1185">Reference proteome</keyword>
<evidence type="ECO:0000256" key="1">
    <source>
        <dbReference type="SAM" id="MobiDB-lite"/>
    </source>
</evidence>
<proteinExistence type="predicted"/>
<comment type="caution">
    <text evidence="2">The sequence shown here is derived from an EMBL/GenBank/DDBJ whole genome shotgun (WGS) entry which is preliminary data.</text>
</comment>
<dbReference type="EMBL" id="JBHSOG010000042">
    <property type="protein sequence ID" value="MFC5769811.1"/>
    <property type="molecule type" value="Genomic_DNA"/>
</dbReference>
<protein>
    <submittedName>
        <fullName evidence="2">Uncharacterized protein</fullName>
    </submittedName>
</protein>
<feature type="region of interest" description="Disordered" evidence="1">
    <location>
        <begin position="142"/>
        <end position="168"/>
    </location>
</feature>
<sequence length="168" mass="17988">MITLAAAAAFFVIDPCPTVRWPVTVRIPADGGPADFRFEADIRVHSEEAYARVLPPEADAPFLPDDVPALSKKTMAEVLQENAHYLPMHVVGWHGVIDAQGKPVSVESLPEQILYGPYGIALSRGLWRAINEVRYGLDPYQPGATAGNSAPSPDAGRNSVSSATAPTK</sequence>
<evidence type="ECO:0000313" key="3">
    <source>
        <dbReference type="Proteomes" id="UP001595974"/>
    </source>
</evidence>
<evidence type="ECO:0000313" key="2">
    <source>
        <dbReference type="EMBL" id="MFC5769811.1"/>
    </source>
</evidence>
<organism evidence="2 3">
    <name type="scientific">Thauera sinica</name>
    <dbReference type="NCBI Taxonomy" id="2665146"/>
    <lineage>
        <taxon>Bacteria</taxon>
        <taxon>Pseudomonadati</taxon>
        <taxon>Pseudomonadota</taxon>
        <taxon>Betaproteobacteria</taxon>
        <taxon>Rhodocyclales</taxon>
        <taxon>Zoogloeaceae</taxon>
        <taxon>Thauera</taxon>
    </lineage>
</organism>
<name>A0ABW1AS55_9RHOO</name>
<dbReference type="RefSeq" id="WP_096447664.1">
    <property type="nucleotide sequence ID" value="NZ_JBHSOG010000042.1"/>
</dbReference>
<reference evidence="3" key="1">
    <citation type="journal article" date="2019" name="Int. J. Syst. Evol. Microbiol.">
        <title>The Global Catalogue of Microorganisms (GCM) 10K type strain sequencing project: providing services to taxonomists for standard genome sequencing and annotation.</title>
        <authorList>
            <consortium name="The Broad Institute Genomics Platform"/>
            <consortium name="The Broad Institute Genome Sequencing Center for Infectious Disease"/>
            <person name="Wu L."/>
            <person name="Ma J."/>
        </authorList>
    </citation>
    <scope>NUCLEOTIDE SEQUENCE [LARGE SCALE GENOMIC DNA]</scope>
    <source>
        <strain evidence="3">SHR3</strain>
    </source>
</reference>
<dbReference type="Proteomes" id="UP001595974">
    <property type="component" value="Unassembled WGS sequence"/>
</dbReference>
<accession>A0ABW1AS55</accession>
<feature type="compositionally biased region" description="Polar residues" evidence="1">
    <location>
        <begin position="158"/>
        <end position="168"/>
    </location>
</feature>